<dbReference type="AlphaFoldDB" id="A0A9P8MA08"/>
<evidence type="ECO:0000256" key="4">
    <source>
        <dbReference type="ARBA" id="ARBA00022692"/>
    </source>
</evidence>
<comment type="caution">
    <text evidence="9">The sequence shown here is derived from an EMBL/GenBank/DDBJ whole genome shotgun (WGS) entry which is preliminary data.</text>
</comment>
<reference evidence="9 10" key="1">
    <citation type="submission" date="2020-07" db="EMBL/GenBank/DDBJ databases">
        <title>Metarhizium humberi genome.</title>
        <authorList>
            <person name="Lysoe E."/>
        </authorList>
    </citation>
    <scope>NUCLEOTIDE SEQUENCE [LARGE SCALE GENOMIC DNA]</scope>
    <source>
        <strain evidence="9 10">ESALQ1638</strain>
    </source>
</reference>
<protein>
    <recommendedName>
        <fullName evidence="8">Major facilitator superfamily (MFS) profile domain-containing protein</fullName>
    </recommendedName>
</protein>
<feature type="transmembrane region" description="Helical" evidence="7">
    <location>
        <begin position="442"/>
        <end position="461"/>
    </location>
</feature>
<feature type="domain" description="Major facilitator superfamily (MFS) profile" evidence="8">
    <location>
        <begin position="21"/>
        <end position="496"/>
    </location>
</feature>
<dbReference type="EMBL" id="JACEFI010000008">
    <property type="protein sequence ID" value="KAH0596880.1"/>
    <property type="molecule type" value="Genomic_DNA"/>
</dbReference>
<evidence type="ECO:0000256" key="1">
    <source>
        <dbReference type="ARBA" id="ARBA00004141"/>
    </source>
</evidence>
<name>A0A9P8MA08_9HYPO</name>
<dbReference type="PRINTS" id="PR00171">
    <property type="entry name" value="SUGRTRNSPORT"/>
</dbReference>
<evidence type="ECO:0000256" key="7">
    <source>
        <dbReference type="SAM" id="Phobius"/>
    </source>
</evidence>
<feature type="transmembrane region" description="Helical" evidence="7">
    <location>
        <begin position="104"/>
        <end position="128"/>
    </location>
</feature>
<evidence type="ECO:0000256" key="5">
    <source>
        <dbReference type="ARBA" id="ARBA00022989"/>
    </source>
</evidence>
<dbReference type="InterPro" id="IPR036259">
    <property type="entry name" value="MFS_trans_sf"/>
</dbReference>
<dbReference type="PROSITE" id="PS00217">
    <property type="entry name" value="SUGAR_TRANSPORT_2"/>
    <property type="match status" value="1"/>
</dbReference>
<dbReference type="Pfam" id="PF00083">
    <property type="entry name" value="Sugar_tr"/>
    <property type="match status" value="1"/>
</dbReference>
<feature type="transmembrane region" description="Helical" evidence="7">
    <location>
        <begin position="20"/>
        <end position="49"/>
    </location>
</feature>
<feature type="transmembrane region" description="Helical" evidence="7">
    <location>
        <begin position="340"/>
        <end position="361"/>
    </location>
</feature>
<dbReference type="GO" id="GO:0016020">
    <property type="term" value="C:membrane"/>
    <property type="evidence" value="ECO:0007669"/>
    <property type="project" value="UniProtKB-SubCell"/>
</dbReference>
<dbReference type="InterPro" id="IPR020846">
    <property type="entry name" value="MFS_dom"/>
</dbReference>
<evidence type="ECO:0000256" key="2">
    <source>
        <dbReference type="ARBA" id="ARBA00010992"/>
    </source>
</evidence>
<keyword evidence="4 7" id="KW-0812">Transmembrane</keyword>
<dbReference type="InterPro" id="IPR003663">
    <property type="entry name" value="Sugar/inositol_transpt"/>
</dbReference>
<feature type="transmembrane region" description="Helical" evidence="7">
    <location>
        <begin position="209"/>
        <end position="232"/>
    </location>
</feature>
<feature type="transmembrane region" description="Helical" evidence="7">
    <location>
        <begin position="408"/>
        <end position="430"/>
    </location>
</feature>
<keyword evidence="10" id="KW-1185">Reference proteome</keyword>
<keyword evidence="5 7" id="KW-1133">Transmembrane helix</keyword>
<feature type="transmembrane region" description="Helical" evidence="7">
    <location>
        <begin position="473"/>
        <end position="492"/>
    </location>
</feature>
<sequence length="557" mass="61429">MTADTRVKERRSRTSPYNRLVTIAVAFGSFTYGYCSAIIGSTIGQPGWYEYFGLPMQGEPGYGTTTTQAIATANGLYSAGGAVGSLFIMWAASALGRKLSIQMGAACAVVGGAFQGGAAALAYVVFFFSGTMPSVLTGSNSMFHVGRVVSGLGIGILVTACPMYLSELAPPDRRGWLVGHHAIFLVFGYMLSGWLGFACYFATEKNPSFAWRFPLCVQCLSPLVLLVTSIWIPRSPRWLLQTGRVEEAWRVLRELRRAPDDPDDLTAKEELYQVKMQIALDSQKLRAMGCTPWTAVIKKKSYRKRMVIGFLTQWGAEFAGPLVINNYSVILYTNLGQTNYMPLLLSALWLTTAGLIYNPLGAWLHDKVNSRRWMFMTGLFGCLITTSGLVGCIAQYGGTSNQAGNAAGVFFVFLYLTFQGTLCDTTMYLYVSEIFPTEIRPIGMGFSLFGQFASTIILLQTAPIGIDQVGWKYYLVIIAWCIFFIPIVYFFFPETARLSLEEISARFGDDVAVHVNDVSAAQRKELDEFLKRNDVTALAKEDDYVAEKGEMEQADKA</sequence>
<dbReference type="Proteomes" id="UP000764110">
    <property type="component" value="Unassembled WGS sequence"/>
</dbReference>
<evidence type="ECO:0000313" key="9">
    <source>
        <dbReference type="EMBL" id="KAH0596880.1"/>
    </source>
</evidence>
<dbReference type="PANTHER" id="PTHR48022">
    <property type="entry name" value="PLASTIDIC GLUCOSE TRANSPORTER 4"/>
    <property type="match status" value="1"/>
</dbReference>
<feature type="transmembrane region" description="Helical" evidence="7">
    <location>
        <begin position="177"/>
        <end position="203"/>
    </location>
</feature>
<evidence type="ECO:0000259" key="8">
    <source>
        <dbReference type="PROSITE" id="PS50850"/>
    </source>
</evidence>
<gene>
    <name evidence="9" type="ORF">MHUMG1_05188</name>
</gene>
<dbReference type="Gene3D" id="1.20.1250.20">
    <property type="entry name" value="MFS general substrate transporter like domains"/>
    <property type="match status" value="1"/>
</dbReference>
<comment type="subcellular location">
    <subcellularLocation>
        <location evidence="1">Membrane</location>
        <topology evidence="1">Multi-pass membrane protein</topology>
    </subcellularLocation>
</comment>
<dbReference type="InterPro" id="IPR005828">
    <property type="entry name" value="MFS_sugar_transport-like"/>
</dbReference>
<proteinExistence type="inferred from homology"/>
<evidence type="ECO:0000313" key="10">
    <source>
        <dbReference type="Proteomes" id="UP000764110"/>
    </source>
</evidence>
<feature type="transmembrane region" description="Helical" evidence="7">
    <location>
        <begin position="69"/>
        <end position="92"/>
    </location>
</feature>
<dbReference type="SUPFAM" id="SSF103473">
    <property type="entry name" value="MFS general substrate transporter"/>
    <property type="match status" value="1"/>
</dbReference>
<evidence type="ECO:0000256" key="3">
    <source>
        <dbReference type="ARBA" id="ARBA00022448"/>
    </source>
</evidence>
<dbReference type="InterPro" id="IPR050360">
    <property type="entry name" value="MFS_Sugar_Transporters"/>
</dbReference>
<organism evidence="9 10">
    <name type="scientific">Metarhizium humberi</name>
    <dbReference type="NCBI Taxonomy" id="2596975"/>
    <lineage>
        <taxon>Eukaryota</taxon>
        <taxon>Fungi</taxon>
        <taxon>Dikarya</taxon>
        <taxon>Ascomycota</taxon>
        <taxon>Pezizomycotina</taxon>
        <taxon>Sordariomycetes</taxon>
        <taxon>Hypocreomycetidae</taxon>
        <taxon>Hypocreales</taxon>
        <taxon>Clavicipitaceae</taxon>
        <taxon>Metarhizium</taxon>
    </lineage>
</organism>
<comment type="similarity">
    <text evidence="2">Belongs to the major facilitator superfamily. Sugar transporter (TC 2.A.1.1) family.</text>
</comment>
<accession>A0A9P8MA08</accession>
<keyword evidence="3" id="KW-0813">Transport</keyword>
<dbReference type="PANTHER" id="PTHR48022:SF38">
    <property type="entry name" value="MAJOR FACILITATOR SUPERFAMILY (MFS) PROFILE DOMAIN-CONTAINING PROTEIN-RELATED"/>
    <property type="match status" value="1"/>
</dbReference>
<dbReference type="PROSITE" id="PS50850">
    <property type="entry name" value="MFS"/>
    <property type="match status" value="1"/>
</dbReference>
<feature type="transmembrane region" description="Helical" evidence="7">
    <location>
        <begin position="307"/>
        <end position="328"/>
    </location>
</feature>
<evidence type="ECO:0000256" key="6">
    <source>
        <dbReference type="ARBA" id="ARBA00023136"/>
    </source>
</evidence>
<feature type="transmembrane region" description="Helical" evidence="7">
    <location>
        <begin position="373"/>
        <end position="396"/>
    </location>
</feature>
<dbReference type="InterPro" id="IPR005829">
    <property type="entry name" value="Sugar_transporter_CS"/>
</dbReference>
<keyword evidence="6 7" id="KW-0472">Membrane</keyword>
<feature type="transmembrane region" description="Helical" evidence="7">
    <location>
        <begin position="148"/>
        <end position="165"/>
    </location>
</feature>
<dbReference type="GO" id="GO:0005351">
    <property type="term" value="F:carbohydrate:proton symporter activity"/>
    <property type="evidence" value="ECO:0007669"/>
    <property type="project" value="TreeGrafter"/>
</dbReference>